<dbReference type="EMBL" id="CM044701">
    <property type="protein sequence ID" value="KAI5681694.1"/>
    <property type="molecule type" value="Genomic_DNA"/>
</dbReference>
<protein>
    <submittedName>
        <fullName evidence="1">Uncharacterized protein</fullName>
    </submittedName>
</protein>
<name>A0ACC0C9Q9_CATRO</name>
<organism evidence="1 2">
    <name type="scientific">Catharanthus roseus</name>
    <name type="common">Madagascar periwinkle</name>
    <name type="synonym">Vinca rosea</name>
    <dbReference type="NCBI Taxonomy" id="4058"/>
    <lineage>
        <taxon>Eukaryota</taxon>
        <taxon>Viridiplantae</taxon>
        <taxon>Streptophyta</taxon>
        <taxon>Embryophyta</taxon>
        <taxon>Tracheophyta</taxon>
        <taxon>Spermatophyta</taxon>
        <taxon>Magnoliopsida</taxon>
        <taxon>eudicotyledons</taxon>
        <taxon>Gunneridae</taxon>
        <taxon>Pentapetalae</taxon>
        <taxon>asterids</taxon>
        <taxon>lamiids</taxon>
        <taxon>Gentianales</taxon>
        <taxon>Apocynaceae</taxon>
        <taxon>Rauvolfioideae</taxon>
        <taxon>Vinceae</taxon>
        <taxon>Catharanthinae</taxon>
        <taxon>Catharanthus</taxon>
    </lineage>
</organism>
<proteinExistence type="predicted"/>
<gene>
    <name evidence="1" type="ORF">M9H77_02922</name>
</gene>
<comment type="caution">
    <text evidence="1">The sequence shown here is derived from an EMBL/GenBank/DDBJ whole genome shotgun (WGS) entry which is preliminary data.</text>
</comment>
<evidence type="ECO:0000313" key="1">
    <source>
        <dbReference type="EMBL" id="KAI5681694.1"/>
    </source>
</evidence>
<reference evidence="2" key="1">
    <citation type="journal article" date="2023" name="Nat. Plants">
        <title>Single-cell RNA sequencing provides a high-resolution roadmap for understanding the multicellular compartmentation of specialized metabolism.</title>
        <authorList>
            <person name="Sun S."/>
            <person name="Shen X."/>
            <person name="Li Y."/>
            <person name="Li Y."/>
            <person name="Wang S."/>
            <person name="Li R."/>
            <person name="Zhang H."/>
            <person name="Shen G."/>
            <person name="Guo B."/>
            <person name="Wei J."/>
            <person name="Xu J."/>
            <person name="St-Pierre B."/>
            <person name="Chen S."/>
            <person name="Sun C."/>
        </authorList>
    </citation>
    <scope>NUCLEOTIDE SEQUENCE [LARGE SCALE GENOMIC DNA]</scope>
</reference>
<accession>A0ACC0C9Q9</accession>
<keyword evidence="2" id="KW-1185">Reference proteome</keyword>
<sequence length="154" mass="17464">MISTFTFTVLERFDTRVELTLAVYFELPMPFLLLEGKKRISVGYLLEVEMMKRKLNGRQRGNTYCAWQGNLPLMVGAKDGSACATRDLPRTVGLSLSLVVGSAGKGRSNHFQIRISSFVQDLLSWIQELKTLIQDFDLRLGDSRDDLRRLSGFN</sequence>
<evidence type="ECO:0000313" key="2">
    <source>
        <dbReference type="Proteomes" id="UP001060085"/>
    </source>
</evidence>
<dbReference type="Proteomes" id="UP001060085">
    <property type="component" value="Linkage Group LG01"/>
</dbReference>